<evidence type="ECO:0000313" key="9">
    <source>
        <dbReference type="Proteomes" id="UP000655044"/>
    </source>
</evidence>
<evidence type="ECO:0000259" key="7">
    <source>
        <dbReference type="PROSITE" id="PS51012"/>
    </source>
</evidence>
<evidence type="ECO:0000256" key="5">
    <source>
        <dbReference type="ARBA" id="ARBA00023251"/>
    </source>
</evidence>
<dbReference type="PIRSF" id="PIRSF006648">
    <property type="entry name" value="DrrB"/>
    <property type="match status" value="1"/>
</dbReference>
<name>A0A8J3S6H4_PLARO</name>
<dbReference type="PROSITE" id="PS51012">
    <property type="entry name" value="ABC_TM2"/>
    <property type="match status" value="1"/>
</dbReference>
<keyword evidence="4 6" id="KW-0472">Membrane</keyword>
<dbReference type="GO" id="GO:0043190">
    <property type="term" value="C:ATP-binding cassette (ABC) transporter complex"/>
    <property type="evidence" value="ECO:0007669"/>
    <property type="project" value="InterPro"/>
</dbReference>
<evidence type="ECO:0000256" key="2">
    <source>
        <dbReference type="ARBA" id="ARBA00022692"/>
    </source>
</evidence>
<keyword evidence="9" id="KW-1185">Reference proteome</keyword>
<feature type="domain" description="ABC transmembrane type-2" evidence="7">
    <location>
        <begin position="46"/>
        <end position="280"/>
    </location>
</feature>
<reference evidence="8" key="1">
    <citation type="submission" date="2021-01" db="EMBL/GenBank/DDBJ databases">
        <title>Whole genome shotgun sequence of Planobispora rosea NBRC 15558.</title>
        <authorList>
            <person name="Komaki H."/>
            <person name="Tamura T."/>
        </authorList>
    </citation>
    <scope>NUCLEOTIDE SEQUENCE</scope>
    <source>
        <strain evidence="8">NBRC 15558</strain>
    </source>
</reference>
<dbReference type="Pfam" id="PF01061">
    <property type="entry name" value="ABC2_membrane"/>
    <property type="match status" value="1"/>
</dbReference>
<dbReference type="EMBL" id="BOOI01000091">
    <property type="protein sequence ID" value="GIH88822.1"/>
    <property type="molecule type" value="Genomic_DNA"/>
</dbReference>
<keyword evidence="3 6" id="KW-1133">Transmembrane helix</keyword>
<evidence type="ECO:0000256" key="4">
    <source>
        <dbReference type="ARBA" id="ARBA00023136"/>
    </source>
</evidence>
<feature type="transmembrane region" description="Helical" evidence="6">
    <location>
        <begin position="162"/>
        <end position="186"/>
    </location>
</feature>
<dbReference type="InterPro" id="IPR013525">
    <property type="entry name" value="ABC2_TM"/>
</dbReference>
<comment type="caution">
    <text evidence="8">The sequence shown here is derived from an EMBL/GenBank/DDBJ whole genome shotgun (WGS) entry which is preliminary data.</text>
</comment>
<dbReference type="Proteomes" id="UP000655044">
    <property type="component" value="Unassembled WGS sequence"/>
</dbReference>
<evidence type="ECO:0000313" key="8">
    <source>
        <dbReference type="EMBL" id="GIH88822.1"/>
    </source>
</evidence>
<protein>
    <recommendedName>
        <fullName evidence="6">Transport permease protein</fullName>
    </recommendedName>
</protein>
<gene>
    <name evidence="8" type="ORF">Pro02_72300</name>
</gene>
<dbReference type="RefSeq" id="WP_189243934.1">
    <property type="nucleotide sequence ID" value="NZ_BMQP01000059.1"/>
</dbReference>
<dbReference type="InterPro" id="IPR000412">
    <property type="entry name" value="ABC_2_transport"/>
</dbReference>
<dbReference type="InterPro" id="IPR051784">
    <property type="entry name" value="Nod_factor_ABC_transporter"/>
</dbReference>
<dbReference type="AlphaFoldDB" id="A0A8J3S6H4"/>
<comment type="similarity">
    <text evidence="6">Belongs to the ABC-2 integral membrane protein family.</text>
</comment>
<comment type="subcellular location">
    <subcellularLocation>
        <location evidence="6">Cell membrane</location>
        <topology evidence="6">Multi-pass membrane protein</topology>
    </subcellularLocation>
    <subcellularLocation>
        <location evidence="1">Membrane</location>
        <topology evidence="1">Multi-pass membrane protein</topology>
    </subcellularLocation>
</comment>
<keyword evidence="2 6" id="KW-0812">Transmembrane</keyword>
<sequence length="282" mass="30622">MTTTTTTPAAPPQPIPAAPLSRVRWMISDSWTITRRYLIHWVREPSYVVWGLMYPMVSVLLFGYVFGSAMAVPGGGDYREFLLPGLFGMTMMFGIGNTMMGVTADADKGITDRFRAMPMARSGVVVGRSAADMINSVMDLVILIVCGLIVGWRAHGTIGETLAAVGLLLLLRFAFIWVGIYLGLLAKNAEQAGNFYALLFPLTMISNAFVAPEMMPGWLGAVAAWNPLSSTVAATRELFGNPGLGGDSWIAQNAMPMAVVWPVVIVAVFAPLAARRYRRARR</sequence>
<proteinExistence type="inferred from homology"/>
<accession>A0A8J3S6H4</accession>
<feature type="transmembrane region" description="Helical" evidence="6">
    <location>
        <begin position="254"/>
        <end position="274"/>
    </location>
</feature>
<feature type="transmembrane region" description="Helical" evidence="6">
    <location>
        <begin position="81"/>
        <end position="104"/>
    </location>
</feature>
<dbReference type="GO" id="GO:0046677">
    <property type="term" value="P:response to antibiotic"/>
    <property type="evidence" value="ECO:0007669"/>
    <property type="project" value="UniProtKB-KW"/>
</dbReference>
<organism evidence="8 9">
    <name type="scientific">Planobispora rosea</name>
    <dbReference type="NCBI Taxonomy" id="35762"/>
    <lineage>
        <taxon>Bacteria</taxon>
        <taxon>Bacillati</taxon>
        <taxon>Actinomycetota</taxon>
        <taxon>Actinomycetes</taxon>
        <taxon>Streptosporangiales</taxon>
        <taxon>Streptosporangiaceae</taxon>
        <taxon>Planobispora</taxon>
    </lineage>
</organism>
<feature type="transmembrane region" description="Helical" evidence="6">
    <location>
        <begin position="193"/>
        <end position="211"/>
    </location>
</feature>
<feature type="transmembrane region" description="Helical" evidence="6">
    <location>
        <begin position="125"/>
        <end position="150"/>
    </location>
</feature>
<keyword evidence="6" id="KW-0813">Transport</keyword>
<evidence type="ECO:0000256" key="3">
    <source>
        <dbReference type="ARBA" id="ARBA00022989"/>
    </source>
</evidence>
<dbReference type="PANTHER" id="PTHR43229">
    <property type="entry name" value="NODULATION PROTEIN J"/>
    <property type="match status" value="1"/>
</dbReference>
<dbReference type="PANTHER" id="PTHR43229:SF2">
    <property type="entry name" value="NODULATION PROTEIN J"/>
    <property type="match status" value="1"/>
</dbReference>
<evidence type="ECO:0000256" key="6">
    <source>
        <dbReference type="RuleBase" id="RU361157"/>
    </source>
</evidence>
<feature type="transmembrane region" description="Helical" evidence="6">
    <location>
        <begin position="47"/>
        <end position="69"/>
    </location>
</feature>
<dbReference type="InterPro" id="IPR047817">
    <property type="entry name" value="ABC2_TM_bact-type"/>
</dbReference>
<dbReference type="GO" id="GO:0140359">
    <property type="term" value="F:ABC-type transporter activity"/>
    <property type="evidence" value="ECO:0007669"/>
    <property type="project" value="InterPro"/>
</dbReference>
<keyword evidence="5" id="KW-0046">Antibiotic resistance</keyword>
<evidence type="ECO:0000256" key="1">
    <source>
        <dbReference type="ARBA" id="ARBA00004141"/>
    </source>
</evidence>
<keyword evidence="6" id="KW-1003">Cell membrane</keyword>